<dbReference type="EMBL" id="CP000513">
    <property type="protein sequence ID" value="ABQ13206.1"/>
    <property type="molecule type" value="Genomic_DNA"/>
</dbReference>
<feature type="binding site" evidence="6">
    <location>
        <position position="87"/>
    </location>
    <ligand>
        <name>Mg(2+)</name>
        <dbReference type="ChEBI" id="CHEBI:18420"/>
        <label>1</label>
        <note>catalytic</note>
    </ligand>
</feature>
<gene>
    <name evidence="8" type="ordered locus">DNO_0803</name>
</gene>
<evidence type="ECO:0000256" key="3">
    <source>
        <dbReference type="ARBA" id="ARBA00009759"/>
    </source>
</evidence>
<dbReference type="KEGG" id="dno:DNO_0803"/>
<dbReference type="HOGENOM" id="CLU_044118_0_4_6"/>
<evidence type="ECO:0000256" key="2">
    <source>
        <dbReference type="ARBA" id="ARBA00001946"/>
    </source>
</evidence>
<dbReference type="CDD" id="cd01639">
    <property type="entry name" value="IMPase"/>
    <property type="match status" value="1"/>
</dbReference>
<dbReference type="Pfam" id="PF00459">
    <property type="entry name" value="Inositol_P"/>
    <property type="match status" value="1"/>
</dbReference>
<keyword evidence="5" id="KW-0889">Transcription antitermination</keyword>
<name>A5EUU0_DICNV</name>
<dbReference type="GO" id="GO:0007165">
    <property type="term" value="P:signal transduction"/>
    <property type="evidence" value="ECO:0007669"/>
    <property type="project" value="TreeGrafter"/>
</dbReference>
<dbReference type="InterPro" id="IPR000760">
    <property type="entry name" value="Inositol_monophosphatase-like"/>
</dbReference>
<keyword evidence="6 7" id="KW-0479">Metal-binding</keyword>
<keyword evidence="4 7" id="KW-0378">Hydrolase</keyword>
<keyword evidence="5" id="KW-0804">Transcription</keyword>
<feature type="binding site" evidence="6">
    <location>
        <position position="210"/>
    </location>
    <ligand>
        <name>Mg(2+)</name>
        <dbReference type="ChEBI" id="CHEBI:18420"/>
        <label>1</label>
        <note>catalytic</note>
    </ligand>
</feature>
<dbReference type="GO" id="GO:0006020">
    <property type="term" value="P:inositol metabolic process"/>
    <property type="evidence" value="ECO:0007669"/>
    <property type="project" value="TreeGrafter"/>
</dbReference>
<dbReference type="AlphaFoldDB" id="A5EUU0"/>
<organism evidence="8 9">
    <name type="scientific">Dichelobacter nodosus (strain VCS1703A)</name>
    <dbReference type="NCBI Taxonomy" id="246195"/>
    <lineage>
        <taxon>Bacteria</taxon>
        <taxon>Pseudomonadati</taxon>
        <taxon>Pseudomonadota</taxon>
        <taxon>Gammaproteobacteria</taxon>
        <taxon>Cardiobacteriales</taxon>
        <taxon>Cardiobacteriaceae</taxon>
        <taxon>Dichelobacter</taxon>
    </lineage>
</organism>
<evidence type="ECO:0000313" key="9">
    <source>
        <dbReference type="Proteomes" id="UP000000248"/>
    </source>
</evidence>
<sequence length="267" mass="29564">MHPMLTIARRAAEEAGKVVKRGYRDASRLHFREKRIDFARAVNQSAEQAIRQILNEKYPDYDIIGQEYDDQSVQTTESEYQWLITAIDGGENFLRGLPHFAVSIAASKQGKLEIGLVYNPLTEDWFLAARGQGSQLNGQRIRTNTIREPTRAMIATHFTASDYSSESARTHSVLQNISELRCLGAASLDLCFVACGRLDGYFASKLNNWDIAAAVLIAQESGVIVSDYEGNNAMLETGTVIAANAQLHPSLKKMIHETQITATAAEN</sequence>
<keyword evidence="6 7" id="KW-0460">Magnesium</keyword>
<evidence type="ECO:0000256" key="6">
    <source>
        <dbReference type="PIRSR" id="PIRSR600760-2"/>
    </source>
</evidence>
<dbReference type="eggNOG" id="COG0483">
    <property type="taxonomic scope" value="Bacteria"/>
</dbReference>
<dbReference type="Proteomes" id="UP000000248">
    <property type="component" value="Chromosome"/>
</dbReference>
<dbReference type="Gene3D" id="3.40.190.80">
    <property type="match status" value="1"/>
</dbReference>
<dbReference type="PRINTS" id="PR01959">
    <property type="entry name" value="SBIMPHPHTASE"/>
</dbReference>
<dbReference type="SUPFAM" id="SSF56655">
    <property type="entry name" value="Carbohydrate phosphatase"/>
    <property type="match status" value="1"/>
</dbReference>
<reference evidence="8 9" key="1">
    <citation type="journal article" date="2007" name="Nat. Biotechnol.">
        <title>Genome sequence and identification of candidate vaccine antigens from the animal pathogen Dichelobacter nodosus.</title>
        <authorList>
            <person name="Myers G.S."/>
            <person name="Parker D."/>
            <person name="Al-Hasani K."/>
            <person name="Kennan R.M."/>
            <person name="Seemann T."/>
            <person name="Ren Q."/>
            <person name="Badger J.H."/>
            <person name="Selengut J.D."/>
            <person name="Deboy R.T."/>
            <person name="Tettelin H."/>
            <person name="Boyce J.D."/>
            <person name="McCarl V.P."/>
            <person name="Han X."/>
            <person name="Nelson W.C."/>
            <person name="Madupu R."/>
            <person name="Mohamoud Y."/>
            <person name="Holley T."/>
            <person name="Fedorova N."/>
            <person name="Khouri H."/>
            <person name="Bottomley S.P."/>
            <person name="Whittington R.J."/>
            <person name="Adler B."/>
            <person name="Songer J.G."/>
            <person name="Rood J.I."/>
            <person name="Paulsen I.T."/>
        </authorList>
    </citation>
    <scope>NUCLEOTIDE SEQUENCE [LARGE SCALE GENOMIC DNA]</scope>
    <source>
        <strain evidence="8 9">VCS1703A</strain>
    </source>
</reference>
<protein>
    <recommendedName>
        <fullName evidence="7">Inositol-1-monophosphatase</fullName>
        <ecNumber evidence="7">3.1.3.25</ecNumber>
    </recommendedName>
</protein>
<keyword evidence="9" id="KW-1185">Reference proteome</keyword>
<dbReference type="GO" id="GO:0008934">
    <property type="term" value="F:inositol monophosphate 1-phosphatase activity"/>
    <property type="evidence" value="ECO:0007669"/>
    <property type="project" value="InterPro"/>
</dbReference>
<accession>A5EUU0</accession>
<evidence type="ECO:0000256" key="4">
    <source>
        <dbReference type="ARBA" id="ARBA00022801"/>
    </source>
</evidence>
<dbReference type="InterPro" id="IPR022337">
    <property type="entry name" value="Inositol_monophosphatase_SuhB"/>
</dbReference>
<dbReference type="PANTHER" id="PTHR20854">
    <property type="entry name" value="INOSITOL MONOPHOSPHATASE"/>
    <property type="match status" value="1"/>
</dbReference>
<dbReference type="EC" id="3.1.3.25" evidence="7"/>
<evidence type="ECO:0000256" key="5">
    <source>
        <dbReference type="ARBA" id="ARBA00022814"/>
    </source>
</evidence>
<dbReference type="RefSeq" id="WP_012031127.1">
    <property type="nucleotide sequence ID" value="NC_009446.1"/>
</dbReference>
<dbReference type="PRINTS" id="PR00377">
    <property type="entry name" value="IMPHPHTASES"/>
</dbReference>
<proteinExistence type="inferred from homology"/>
<evidence type="ECO:0000256" key="1">
    <source>
        <dbReference type="ARBA" id="ARBA00001033"/>
    </source>
</evidence>
<comment type="similarity">
    <text evidence="3 7">Belongs to the inositol monophosphatase superfamily.</text>
</comment>
<dbReference type="GO" id="GO:0046872">
    <property type="term" value="F:metal ion binding"/>
    <property type="evidence" value="ECO:0007669"/>
    <property type="project" value="UniProtKB-KW"/>
</dbReference>
<dbReference type="PANTHER" id="PTHR20854:SF4">
    <property type="entry name" value="INOSITOL-1-MONOPHOSPHATASE-RELATED"/>
    <property type="match status" value="1"/>
</dbReference>
<evidence type="ECO:0000313" key="8">
    <source>
        <dbReference type="EMBL" id="ABQ13206.1"/>
    </source>
</evidence>
<keyword evidence="5" id="KW-0805">Transcription regulation</keyword>
<evidence type="ECO:0000256" key="7">
    <source>
        <dbReference type="RuleBase" id="RU364068"/>
    </source>
</evidence>
<comment type="cofactor">
    <cofactor evidence="2 6 7">
        <name>Mg(2+)</name>
        <dbReference type="ChEBI" id="CHEBI:18420"/>
    </cofactor>
</comment>
<dbReference type="STRING" id="246195.DNO_0803"/>
<dbReference type="Gene3D" id="3.30.540.10">
    <property type="entry name" value="Fructose-1,6-Bisphosphatase, subunit A, domain 1"/>
    <property type="match status" value="1"/>
</dbReference>
<dbReference type="GO" id="GO:0031564">
    <property type="term" value="P:transcription antitermination"/>
    <property type="evidence" value="ECO:0007669"/>
    <property type="project" value="UniProtKB-KW"/>
</dbReference>
<feature type="binding site" evidence="6">
    <location>
        <position position="88"/>
    </location>
    <ligand>
        <name>Mg(2+)</name>
        <dbReference type="ChEBI" id="CHEBI:18420"/>
        <label>1</label>
        <note>catalytic</note>
    </ligand>
</feature>
<dbReference type="InterPro" id="IPR033942">
    <property type="entry name" value="IMPase"/>
</dbReference>
<comment type="catalytic activity">
    <reaction evidence="1 7">
        <text>a myo-inositol phosphate + H2O = myo-inositol + phosphate</text>
        <dbReference type="Rhea" id="RHEA:24056"/>
        <dbReference type="ChEBI" id="CHEBI:15377"/>
        <dbReference type="ChEBI" id="CHEBI:17268"/>
        <dbReference type="ChEBI" id="CHEBI:43474"/>
        <dbReference type="ChEBI" id="CHEBI:84139"/>
        <dbReference type="EC" id="3.1.3.25"/>
    </reaction>
</comment>